<dbReference type="PANTHER" id="PTHR40661">
    <property type="match status" value="1"/>
</dbReference>
<evidence type="ECO:0000256" key="2">
    <source>
        <dbReference type="ARBA" id="ARBA00023125"/>
    </source>
</evidence>
<evidence type="ECO:0000256" key="1">
    <source>
        <dbReference type="ARBA" id="ARBA00023015"/>
    </source>
</evidence>
<gene>
    <name evidence="5" type="ORF">H6A04_09775</name>
</gene>
<dbReference type="PANTHER" id="PTHR40661:SF3">
    <property type="entry name" value="FELS-1 PROPHAGE TRANSCRIPTIONAL REGULATOR"/>
    <property type="match status" value="1"/>
</dbReference>
<accession>A0ABS2G5T7</accession>
<dbReference type="InterPro" id="IPR001387">
    <property type="entry name" value="Cro/C1-type_HTH"/>
</dbReference>
<dbReference type="InterPro" id="IPR036286">
    <property type="entry name" value="LexA/Signal_pep-like_sf"/>
</dbReference>
<dbReference type="InterPro" id="IPR015927">
    <property type="entry name" value="Peptidase_S24_S26A/B/C"/>
</dbReference>
<keyword evidence="6" id="KW-1185">Reference proteome</keyword>
<dbReference type="Proteomes" id="UP000728968">
    <property type="component" value="Unassembled WGS sequence"/>
</dbReference>
<name>A0ABS2G5T7_FUSMR</name>
<dbReference type="Pfam" id="PF13560">
    <property type="entry name" value="HTH_31"/>
    <property type="match status" value="1"/>
</dbReference>
<proteinExistence type="predicted"/>
<reference evidence="5 6" key="1">
    <citation type="journal article" date="2021" name="Sci. Rep.">
        <title>The distribution of antibiotic resistance genes in chicken gut microbiota commensals.</title>
        <authorList>
            <person name="Juricova H."/>
            <person name="Matiasovicova J."/>
            <person name="Kubasova T."/>
            <person name="Cejkova D."/>
            <person name="Rychlik I."/>
        </authorList>
    </citation>
    <scope>NUCLEOTIDE SEQUENCE [LARGE SCALE GENOMIC DNA]</scope>
    <source>
        <strain evidence="5 6">An425</strain>
    </source>
</reference>
<keyword evidence="3" id="KW-0804">Transcription</keyword>
<dbReference type="InterPro" id="IPR010982">
    <property type="entry name" value="Lambda_DNA-bd_dom_sf"/>
</dbReference>
<dbReference type="Pfam" id="PF00717">
    <property type="entry name" value="Peptidase_S24"/>
    <property type="match status" value="1"/>
</dbReference>
<dbReference type="SUPFAM" id="SSF47413">
    <property type="entry name" value="lambda repressor-like DNA-binding domains"/>
    <property type="match status" value="1"/>
</dbReference>
<dbReference type="SMART" id="SM00530">
    <property type="entry name" value="HTH_XRE"/>
    <property type="match status" value="1"/>
</dbReference>
<dbReference type="EMBL" id="JACJLT010000131">
    <property type="protein sequence ID" value="MBM6875933.1"/>
    <property type="molecule type" value="Genomic_DNA"/>
</dbReference>
<evidence type="ECO:0000313" key="5">
    <source>
        <dbReference type="EMBL" id="MBM6875933.1"/>
    </source>
</evidence>
<keyword evidence="2" id="KW-0238">DNA-binding</keyword>
<evidence type="ECO:0000259" key="4">
    <source>
        <dbReference type="PROSITE" id="PS50943"/>
    </source>
</evidence>
<dbReference type="InterPro" id="IPR039418">
    <property type="entry name" value="LexA-like"/>
</dbReference>
<dbReference type="CDD" id="cd06529">
    <property type="entry name" value="S24_LexA-like"/>
    <property type="match status" value="1"/>
</dbReference>
<dbReference type="Gene3D" id="2.10.109.10">
    <property type="entry name" value="Umud Fragment, subunit A"/>
    <property type="match status" value="1"/>
</dbReference>
<dbReference type="PROSITE" id="PS50943">
    <property type="entry name" value="HTH_CROC1"/>
    <property type="match status" value="1"/>
</dbReference>
<dbReference type="Gene3D" id="1.10.260.40">
    <property type="entry name" value="lambda repressor-like DNA-binding domains"/>
    <property type="match status" value="1"/>
</dbReference>
<dbReference type="RefSeq" id="WP_204716596.1">
    <property type="nucleotide sequence ID" value="NZ_JACJLT010000131.1"/>
</dbReference>
<dbReference type="CDD" id="cd00093">
    <property type="entry name" value="HTH_XRE"/>
    <property type="match status" value="1"/>
</dbReference>
<dbReference type="SUPFAM" id="SSF51306">
    <property type="entry name" value="LexA/Signal peptidase"/>
    <property type="match status" value="1"/>
</dbReference>
<evidence type="ECO:0000313" key="6">
    <source>
        <dbReference type="Proteomes" id="UP000728968"/>
    </source>
</evidence>
<comment type="caution">
    <text evidence="5">The sequence shown here is derived from an EMBL/GenBank/DDBJ whole genome shotgun (WGS) entry which is preliminary data.</text>
</comment>
<protein>
    <submittedName>
        <fullName evidence="5">LexA family transcriptional regulator</fullName>
    </submittedName>
</protein>
<organism evidence="5 6">
    <name type="scientific">Fusobacterium mortiferum</name>
    <dbReference type="NCBI Taxonomy" id="850"/>
    <lineage>
        <taxon>Bacteria</taxon>
        <taxon>Fusobacteriati</taxon>
        <taxon>Fusobacteriota</taxon>
        <taxon>Fusobacteriia</taxon>
        <taxon>Fusobacteriales</taxon>
        <taxon>Fusobacteriaceae</taxon>
        <taxon>Fusobacterium</taxon>
    </lineage>
</organism>
<evidence type="ECO:0000256" key="3">
    <source>
        <dbReference type="ARBA" id="ARBA00023163"/>
    </source>
</evidence>
<sequence>MAKTLSELLKYYREKKGFSVTKLSNESGVPRSTIHTIETTSTARSSTLSKLAIALDLTPQETDELMLTLVPTHQNFTEEKIEEIDLMFIPVYNSVSAGLGCQACCDPIDWIYFPKTNKNVIALNVKGDSMEETIMDGAIIVVDKDSSVECGEIGVFLTSDTSEYTEGLVKRLRRKNGYYVLESDNSAYKDIIINTKDIIACGKVIKIINEPKKKKKDPIISAYESLDLEDKLVIDQMIKALAAKNK</sequence>
<keyword evidence="1" id="KW-0805">Transcription regulation</keyword>
<feature type="domain" description="HTH cro/C1-type" evidence="4">
    <location>
        <begin position="9"/>
        <end position="65"/>
    </location>
</feature>